<dbReference type="InterPro" id="IPR015943">
    <property type="entry name" value="WD40/YVTN_repeat-like_dom_sf"/>
</dbReference>
<evidence type="ECO:0000256" key="3">
    <source>
        <dbReference type="ARBA" id="ARBA00022737"/>
    </source>
</evidence>
<dbReference type="GO" id="GO:0006261">
    <property type="term" value="P:DNA-templated DNA replication"/>
    <property type="evidence" value="ECO:0007669"/>
    <property type="project" value="TreeGrafter"/>
</dbReference>
<feature type="compositionally biased region" description="Basic and acidic residues" evidence="6">
    <location>
        <begin position="939"/>
        <end position="954"/>
    </location>
</feature>
<evidence type="ECO:0000313" key="10">
    <source>
        <dbReference type="EMBL" id="PPQ65446.1"/>
    </source>
</evidence>
<feature type="region of interest" description="Disordered" evidence="6">
    <location>
        <begin position="848"/>
        <end position="1084"/>
    </location>
</feature>
<dbReference type="InterPro" id="IPR019775">
    <property type="entry name" value="WD40_repeat_CS"/>
</dbReference>
<dbReference type="Pfam" id="PF24817">
    <property type="entry name" value="WD40_WDHD1_1st"/>
    <property type="match status" value="1"/>
</dbReference>
<feature type="repeat" description="WD" evidence="5">
    <location>
        <begin position="136"/>
        <end position="177"/>
    </location>
</feature>
<dbReference type="InterPro" id="IPR036322">
    <property type="entry name" value="WD40_repeat_dom_sf"/>
</dbReference>
<dbReference type="PANTHER" id="PTHR19932">
    <property type="entry name" value="WD REPEAT AND HMG-BOX DNA BINDING PROTEIN"/>
    <property type="match status" value="1"/>
</dbReference>
<dbReference type="STRING" id="231916.A0A409VGT5"/>
<evidence type="ECO:0000256" key="1">
    <source>
        <dbReference type="ARBA" id="ARBA00004123"/>
    </source>
</evidence>
<keyword evidence="2 5" id="KW-0853">WD repeat</keyword>
<keyword evidence="3" id="KW-0677">Repeat</keyword>
<dbReference type="InParanoid" id="A0A409VGT5"/>
<feature type="repeat" description="WD" evidence="5">
    <location>
        <begin position="8"/>
        <end position="49"/>
    </location>
</feature>
<dbReference type="PROSITE" id="PS50294">
    <property type="entry name" value="WD_REPEATS_REGION"/>
    <property type="match status" value="2"/>
</dbReference>
<dbReference type="SMART" id="SM00320">
    <property type="entry name" value="WD40"/>
    <property type="match status" value="5"/>
</dbReference>
<protein>
    <submittedName>
        <fullName evidence="10">Uncharacterized protein</fullName>
    </submittedName>
</protein>
<reference evidence="10 11" key="1">
    <citation type="journal article" date="2018" name="Evol. Lett.">
        <title>Horizontal gene cluster transfer increased hallucinogenic mushroom diversity.</title>
        <authorList>
            <person name="Reynolds H.T."/>
            <person name="Vijayakumar V."/>
            <person name="Gluck-Thaler E."/>
            <person name="Korotkin H.B."/>
            <person name="Matheny P.B."/>
            <person name="Slot J.C."/>
        </authorList>
    </citation>
    <scope>NUCLEOTIDE SEQUENCE [LARGE SCALE GENOMIC DNA]</scope>
    <source>
        <strain evidence="10 11">SRW20</strain>
    </source>
</reference>
<feature type="domain" description="WDHD1 first WD40" evidence="9">
    <location>
        <begin position="10"/>
        <end position="305"/>
    </location>
</feature>
<dbReference type="Pfam" id="PF12341">
    <property type="entry name" value="Mcl1_mid"/>
    <property type="match status" value="1"/>
</dbReference>
<dbReference type="GO" id="GO:0000278">
    <property type="term" value="P:mitotic cell cycle"/>
    <property type="evidence" value="ECO:0007669"/>
    <property type="project" value="TreeGrafter"/>
</dbReference>
<evidence type="ECO:0000256" key="4">
    <source>
        <dbReference type="ARBA" id="ARBA00023242"/>
    </source>
</evidence>
<accession>A0A409VGT5</accession>
<dbReference type="OrthoDB" id="427368at2759"/>
<evidence type="ECO:0000313" key="11">
    <source>
        <dbReference type="Proteomes" id="UP000284706"/>
    </source>
</evidence>
<keyword evidence="11" id="KW-1185">Reference proteome</keyword>
<dbReference type="InterPro" id="IPR057646">
    <property type="entry name" value="WD40_WDHD1_1st"/>
</dbReference>
<dbReference type="AlphaFoldDB" id="A0A409VGT5"/>
<evidence type="ECO:0000256" key="2">
    <source>
        <dbReference type="ARBA" id="ARBA00022574"/>
    </source>
</evidence>
<dbReference type="PROSITE" id="PS00678">
    <property type="entry name" value="WD_REPEATS_1"/>
    <property type="match status" value="1"/>
</dbReference>
<dbReference type="PANTHER" id="PTHR19932:SF10">
    <property type="entry name" value="WD REPEAT AND HMG-BOX DNA-BINDING PROTEIN 1"/>
    <property type="match status" value="1"/>
</dbReference>
<dbReference type="Gene3D" id="2.130.10.10">
    <property type="entry name" value="YVTN repeat-like/Quinoprotein amine dehydrogenase"/>
    <property type="match status" value="2"/>
</dbReference>
<feature type="compositionally biased region" description="Low complexity" evidence="6">
    <location>
        <begin position="1057"/>
        <end position="1068"/>
    </location>
</feature>
<keyword evidence="4" id="KW-0539">Nucleus</keyword>
<dbReference type="PROSITE" id="PS50082">
    <property type="entry name" value="WD_REPEATS_2"/>
    <property type="match status" value="2"/>
</dbReference>
<dbReference type="GO" id="GO:0003682">
    <property type="term" value="F:chromatin binding"/>
    <property type="evidence" value="ECO:0007669"/>
    <property type="project" value="TreeGrafter"/>
</dbReference>
<feature type="domain" description="WDHD1/CFT4 second beta-propeller" evidence="7">
    <location>
        <begin position="411"/>
        <end position="710"/>
    </location>
</feature>
<sequence length="1084" mass="120110">MSSSKITVGAHSKGKTCVAFSRDGLRAFTGGEDSIVRIWTVSEGTEQEPIMVGDAENAVTSISTAEDCWVFGSLDSEARRYSRDSEHLDTTITKIPGGIPVRCVAIDPQGRRVAVTSDELYVKVINMEDVLNVHRLEGYTSGVRSATWDPSGTLLATCTADGKIVIWNMSPEKPVIEKTIDDIIPAVRNPDSLEFSYDCSVVWHTSGKHFYVANKGHEIVTISRDDWSKTSTFSDKKAAGAITALALSPNGVYLASASQSRVHIWSTQTKRIVVSEIGNLGTAITQLAFSPRENLVAWTDGDGSFIRWPKPISDTFPDPVKSSISTNGSATVSIKPKTGLDLFAEETNEPAGAADLDNTGDVDLDEDMADIDDAWIVDDLDGALNDPPAPERAGKDGFVKEMVSITQAQPPFQPGSTPMENRKRYLAYNMVGVIEVTDQETHNIVNVEFFDRSLRKGYHFTDNFKYDLGYLGERGAVYACPPENDHPAEVLFKPYGQWRTTDWTYTLPKGVSCLGIAAGAPPLASKDLPNIELQGYGHVVVATTQNDLTFLSGTGRERRILALPGDFVTMVASAEWVFVVHRAGSTTIDGSQNLSYTMINFEDFSVRQRDILPVPKGHTLKWIGLTDQGAPAMYDTTGCVHILTKYRIPHHASWARVLDTNLLERRQGKDESYWPVGITESNFMCLILKGRQEHPTFPRPLIQELSLRIPFRHVEPQEETFERETLMIQIALDSLDEELYTPDIISREKALDKEVIQLIQAACKGGNTARAIELTKLLHNTASIDAATKIANFYHFPGLKERMEIIKSEREDAEDRFRAAREKRRRWLKSDPPVRVLAEHVAAPTRVDPLADFRPPPAVERPGMARVTTPRIEKTKYTSLLPSTQNEIQTPEPSTWEDTLVPDSPPSTDSKRKRVDIEDSIPSSDILMPPPKQRANPFARKETNKNPFARKADVSKTIQKSESFFDKVDAAESENGAKKRPSTTTKSKKDGSKQTTLFGMLPKADKVPRPKKNATSKEGTPAESVQDTQAESQVDTQMESQLDSQMTDVTMTDLETQDAQDTQTTAADKSSDWEETQLVDPLEA</sequence>
<feature type="compositionally biased region" description="Acidic residues" evidence="6">
    <location>
        <begin position="1073"/>
        <end position="1084"/>
    </location>
</feature>
<dbReference type="GO" id="GO:0006281">
    <property type="term" value="P:DNA repair"/>
    <property type="evidence" value="ECO:0007669"/>
    <property type="project" value="TreeGrafter"/>
</dbReference>
<proteinExistence type="predicted"/>
<comment type="caution">
    <text evidence="10">The sequence shown here is derived from an EMBL/GenBank/DDBJ whole genome shotgun (WGS) entry which is preliminary data.</text>
</comment>
<dbReference type="FunCoup" id="A0A409VGT5">
    <property type="interactions" value="399"/>
</dbReference>
<name>A0A409VGT5_9AGAR</name>
<feature type="domain" description="WDHD1/CFT4 helical bundle" evidence="8">
    <location>
        <begin position="717"/>
        <end position="811"/>
    </location>
</feature>
<feature type="compositionally biased region" description="Polar residues" evidence="6">
    <location>
        <begin position="877"/>
        <end position="897"/>
    </location>
</feature>
<gene>
    <name evidence="10" type="ORF">CVT26_000098</name>
</gene>
<dbReference type="SUPFAM" id="SSF50978">
    <property type="entry name" value="WD40 repeat-like"/>
    <property type="match status" value="1"/>
</dbReference>
<organism evidence="10 11">
    <name type="scientific">Gymnopilus dilepis</name>
    <dbReference type="NCBI Taxonomy" id="231916"/>
    <lineage>
        <taxon>Eukaryota</taxon>
        <taxon>Fungi</taxon>
        <taxon>Dikarya</taxon>
        <taxon>Basidiomycota</taxon>
        <taxon>Agaricomycotina</taxon>
        <taxon>Agaricomycetes</taxon>
        <taxon>Agaricomycetidae</taxon>
        <taxon>Agaricales</taxon>
        <taxon>Agaricineae</taxon>
        <taxon>Hymenogastraceae</taxon>
        <taxon>Gymnopilus</taxon>
    </lineage>
</organism>
<dbReference type="InterPro" id="IPR048591">
    <property type="entry name" value="WDHD1/CFT4_hel"/>
</dbReference>
<evidence type="ECO:0000259" key="9">
    <source>
        <dbReference type="Pfam" id="PF24817"/>
    </source>
</evidence>
<evidence type="ECO:0000256" key="6">
    <source>
        <dbReference type="SAM" id="MobiDB-lite"/>
    </source>
</evidence>
<dbReference type="Pfam" id="PF20946">
    <property type="entry name" value="Ctf4_C"/>
    <property type="match status" value="1"/>
</dbReference>
<dbReference type="InterPro" id="IPR022100">
    <property type="entry name" value="WDHD1/CFT4_beta-prop_2nd"/>
</dbReference>
<evidence type="ECO:0000259" key="7">
    <source>
        <dbReference type="Pfam" id="PF12341"/>
    </source>
</evidence>
<dbReference type="EMBL" id="NHYE01005653">
    <property type="protein sequence ID" value="PPQ65446.1"/>
    <property type="molecule type" value="Genomic_DNA"/>
</dbReference>
<feature type="compositionally biased region" description="Polar residues" evidence="6">
    <location>
        <begin position="1023"/>
        <end position="1054"/>
    </location>
</feature>
<dbReference type="Proteomes" id="UP000284706">
    <property type="component" value="Unassembled WGS sequence"/>
</dbReference>
<comment type="subcellular location">
    <subcellularLocation>
        <location evidence="1">Nucleus</location>
    </subcellularLocation>
</comment>
<evidence type="ECO:0000259" key="8">
    <source>
        <dbReference type="Pfam" id="PF20946"/>
    </source>
</evidence>
<dbReference type="InterPro" id="IPR001680">
    <property type="entry name" value="WD40_rpt"/>
</dbReference>
<evidence type="ECO:0000256" key="5">
    <source>
        <dbReference type="PROSITE-ProRule" id="PRU00221"/>
    </source>
</evidence>
<dbReference type="GO" id="GO:0043596">
    <property type="term" value="C:nuclear replication fork"/>
    <property type="evidence" value="ECO:0007669"/>
    <property type="project" value="TreeGrafter"/>
</dbReference>